<evidence type="ECO:0000313" key="2">
    <source>
        <dbReference type="EMBL" id="QHT37567.1"/>
    </source>
</evidence>
<evidence type="ECO:0000256" key="1">
    <source>
        <dbReference type="SAM" id="Phobius"/>
    </source>
</evidence>
<keyword evidence="1" id="KW-0472">Membrane</keyword>
<reference evidence="2" key="1">
    <citation type="journal article" date="2020" name="Nature">
        <title>Giant virus diversity and host interactions through global metagenomics.</title>
        <authorList>
            <person name="Schulz F."/>
            <person name="Roux S."/>
            <person name="Paez-Espino D."/>
            <person name="Jungbluth S."/>
            <person name="Walsh D.A."/>
            <person name="Denef V.J."/>
            <person name="McMahon K.D."/>
            <person name="Konstantinidis K.T."/>
            <person name="Eloe-Fadrosh E.A."/>
            <person name="Kyrpides N.C."/>
            <person name="Woyke T."/>
        </authorList>
    </citation>
    <scope>NUCLEOTIDE SEQUENCE</scope>
    <source>
        <strain evidence="2">GVMAG-S-ERX555997-44</strain>
    </source>
</reference>
<organism evidence="2">
    <name type="scientific">viral metagenome</name>
    <dbReference type="NCBI Taxonomy" id="1070528"/>
    <lineage>
        <taxon>unclassified sequences</taxon>
        <taxon>metagenomes</taxon>
        <taxon>organismal metagenomes</taxon>
    </lineage>
</organism>
<keyword evidence="1" id="KW-0812">Transmembrane</keyword>
<proteinExistence type="predicted"/>
<feature type="transmembrane region" description="Helical" evidence="1">
    <location>
        <begin position="80"/>
        <end position="100"/>
    </location>
</feature>
<dbReference type="EMBL" id="MN738799">
    <property type="protein sequence ID" value="QHT37567.1"/>
    <property type="molecule type" value="Genomic_DNA"/>
</dbReference>
<dbReference type="AlphaFoldDB" id="A0A6C0F6T9"/>
<sequence>MNIENFIEKSSSKIGFLFISFIVISSGVVSQILSCQTQKYLENSNLGKHLIGWLIFFLFIMLEGGWSFDMDTQNKKDSDWSNGNAFDSLIYGFILYSFFLLSSKMQLVSNSCFFILLFLVYLLNTQRLYWKNRDMITHKENVLFMNITKIFIVLACIIFIYGFNDYYRYQMRSYGNKFTLFNFIFSGKKCSKMM</sequence>
<keyword evidence="1" id="KW-1133">Transmembrane helix</keyword>
<feature type="transmembrane region" description="Helical" evidence="1">
    <location>
        <begin position="107"/>
        <end position="123"/>
    </location>
</feature>
<feature type="transmembrane region" description="Helical" evidence="1">
    <location>
        <begin position="14"/>
        <end position="34"/>
    </location>
</feature>
<feature type="transmembrane region" description="Helical" evidence="1">
    <location>
        <begin position="143"/>
        <end position="163"/>
    </location>
</feature>
<accession>A0A6C0F6T9</accession>
<name>A0A6C0F6T9_9ZZZZ</name>
<protein>
    <submittedName>
        <fullName evidence="2">Uncharacterized protein</fullName>
    </submittedName>
</protein>
<feature type="transmembrane region" description="Helical" evidence="1">
    <location>
        <begin position="46"/>
        <end position="68"/>
    </location>
</feature>